<keyword evidence="4" id="KW-1185">Reference proteome</keyword>
<dbReference type="STRING" id="225849.swp_0138"/>
<dbReference type="HOGENOM" id="CLU_709504_0_0_6"/>
<dbReference type="SUPFAM" id="SSF46955">
    <property type="entry name" value="Putative DNA-binding domain"/>
    <property type="match status" value="1"/>
</dbReference>
<reference evidence="3 4" key="1">
    <citation type="journal article" date="2008" name="PLoS ONE">
        <title>Environmental adaptation: genomic analysis of the piezotolerant and psychrotolerant deep-sea iron reducing bacterium Shewanella piezotolerans WP3.</title>
        <authorList>
            <person name="Wang F."/>
            <person name="Wang J."/>
            <person name="Jian H."/>
            <person name="Zhang B."/>
            <person name="Li S."/>
            <person name="Wang F."/>
            <person name="Zeng X."/>
            <person name="Gao L."/>
            <person name="Bartlett D.H."/>
            <person name="Yu J."/>
            <person name="Hu S."/>
            <person name="Xiao X."/>
        </authorList>
    </citation>
    <scope>NUCLEOTIDE SEQUENCE [LARGE SCALE GENOMIC DNA]</scope>
    <source>
        <strain evidence="4">WP3 / JCM 13877</strain>
    </source>
</reference>
<dbReference type="InterPro" id="IPR000551">
    <property type="entry name" value="MerR-type_HTH_dom"/>
</dbReference>
<feature type="domain" description="HTH merR-type" evidence="2">
    <location>
        <begin position="13"/>
        <end position="81"/>
    </location>
</feature>
<organism evidence="3 4">
    <name type="scientific">Shewanella piezotolerans (strain WP3 / JCM 13877)</name>
    <dbReference type="NCBI Taxonomy" id="225849"/>
    <lineage>
        <taxon>Bacteria</taxon>
        <taxon>Pseudomonadati</taxon>
        <taxon>Pseudomonadota</taxon>
        <taxon>Gammaproteobacteria</taxon>
        <taxon>Alteromonadales</taxon>
        <taxon>Shewanellaceae</taxon>
        <taxon>Shewanella</taxon>
    </lineage>
</organism>
<dbReference type="AlphaFoldDB" id="B8CGY9"/>
<gene>
    <name evidence="3" type="ordered locus">swp_0138</name>
</gene>
<dbReference type="CDD" id="cd02440">
    <property type="entry name" value="AdoMet_MTases"/>
    <property type="match status" value="1"/>
</dbReference>
<dbReference type="KEGG" id="swp:swp_0138"/>
<dbReference type="PANTHER" id="PTHR30204:SF97">
    <property type="entry name" value="MERR FAMILY REGULATORY PROTEIN"/>
    <property type="match status" value="1"/>
</dbReference>
<dbReference type="PRINTS" id="PR00040">
    <property type="entry name" value="HTHMERR"/>
</dbReference>
<keyword evidence="1" id="KW-0238">DNA-binding</keyword>
<dbReference type="SMART" id="SM00422">
    <property type="entry name" value="HTH_MERR"/>
    <property type="match status" value="1"/>
</dbReference>
<proteinExistence type="predicted"/>
<dbReference type="eggNOG" id="COG4123">
    <property type="taxonomic scope" value="Bacteria"/>
</dbReference>
<evidence type="ECO:0000313" key="3">
    <source>
        <dbReference type="EMBL" id="ACJ26982.1"/>
    </source>
</evidence>
<dbReference type="Gene3D" id="1.10.1660.10">
    <property type="match status" value="1"/>
</dbReference>
<dbReference type="InterPro" id="IPR029063">
    <property type="entry name" value="SAM-dependent_MTases_sf"/>
</dbReference>
<sequence length="401" mass="45894">MTNHQRIYRYVIVYKISELAAKVGLSRTALLYYEKQGLITGHRLENGYRVYSDKDLQRLRLIQQLLAGGLTLKECKVCLEAKVDKQLLQSRLKALDIEIEQKQQSRYLLAAMLGEGDLKAWHTSLEKLAPDAHLDWLTKQGFSEKEALRLKWLSKDMNEHDVYMADFMTVFEPLERWGPGSESDTQKALSLLPQAPTNLLEVGCGKGLATQVLAQKTEAKITAIDNEQSALDRLTQRFKQQGISDRLETLCTSMTELPFADESFDLIWAEGSAYIMGVEKALQQWRPLLQQHTYLVISDLAWKTDTPSSESIEFWNQNYPDIQLVANRIEQIQQAGYRIVAHFPQSEEAWLDYYGPLGEQVIKLEPEMPSSAALKDIKHEVRISTKFADEFGYHFFVLAKS</sequence>
<dbReference type="Proteomes" id="UP000000753">
    <property type="component" value="Chromosome"/>
</dbReference>
<evidence type="ECO:0000259" key="2">
    <source>
        <dbReference type="PROSITE" id="PS50937"/>
    </source>
</evidence>
<dbReference type="SUPFAM" id="SSF53335">
    <property type="entry name" value="S-adenosyl-L-methionine-dependent methyltransferases"/>
    <property type="match status" value="1"/>
</dbReference>
<protein>
    <submittedName>
        <fullName evidence="3">Regulatory protein, MerR</fullName>
    </submittedName>
</protein>
<dbReference type="Pfam" id="PF13411">
    <property type="entry name" value="MerR_1"/>
    <property type="match status" value="1"/>
</dbReference>
<name>B8CGY9_SHEPW</name>
<dbReference type="InterPro" id="IPR041698">
    <property type="entry name" value="Methyltransf_25"/>
</dbReference>
<dbReference type="PANTHER" id="PTHR30204">
    <property type="entry name" value="REDOX-CYCLING DRUG-SENSING TRANSCRIPTIONAL ACTIVATOR SOXR"/>
    <property type="match status" value="1"/>
</dbReference>
<dbReference type="InterPro" id="IPR047057">
    <property type="entry name" value="MerR_fam"/>
</dbReference>
<dbReference type="GO" id="GO:0003677">
    <property type="term" value="F:DNA binding"/>
    <property type="evidence" value="ECO:0007669"/>
    <property type="project" value="UniProtKB-KW"/>
</dbReference>
<accession>B8CGY9</accession>
<evidence type="ECO:0000313" key="4">
    <source>
        <dbReference type="Proteomes" id="UP000000753"/>
    </source>
</evidence>
<dbReference type="GO" id="GO:0003700">
    <property type="term" value="F:DNA-binding transcription factor activity"/>
    <property type="evidence" value="ECO:0007669"/>
    <property type="project" value="InterPro"/>
</dbReference>
<dbReference type="Pfam" id="PF13649">
    <property type="entry name" value="Methyltransf_25"/>
    <property type="match status" value="1"/>
</dbReference>
<evidence type="ECO:0000256" key="1">
    <source>
        <dbReference type="ARBA" id="ARBA00023125"/>
    </source>
</evidence>
<dbReference type="InterPro" id="IPR009061">
    <property type="entry name" value="DNA-bd_dom_put_sf"/>
</dbReference>
<dbReference type="EMBL" id="CP000472">
    <property type="protein sequence ID" value="ACJ26982.1"/>
    <property type="molecule type" value="Genomic_DNA"/>
</dbReference>
<dbReference type="PROSITE" id="PS50937">
    <property type="entry name" value="HTH_MERR_2"/>
    <property type="match status" value="1"/>
</dbReference>
<dbReference type="eggNOG" id="COG0789">
    <property type="taxonomic scope" value="Bacteria"/>
</dbReference>
<dbReference type="Gene3D" id="3.40.50.150">
    <property type="entry name" value="Vaccinia Virus protein VP39"/>
    <property type="match status" value="1"/>
</dbReference>